<dbReference type="PANTHER" id="PTHR23292:SF14">
    <property type="entry name" value="FI16615P1-RELATED"/>
    <property type="match status" value="1"/>
</dbReference>
<dbReference type="PROSITE" id="PS51837">
    <property type="entry name" value="LITAF"/>
    <property type="match status" value="1"/>
</dbReference>
<dbReference type="OMA" id="ALCLWPC"/>
<evidence type="ECO:0000313" key="10">
    <source>
        <dbReference type="Proteomes" id="UP000037069"/>
    </source>
</evidence>
<dbReference type="STRING" id="7375.A0A0L0BP02"/>
<evidence type="ECO:0000256" key="4">
    <source>
        <dbReference type="ARBA" id="ARBA00005975"/>
    </source>
</evidence>
<dbReference type="OrthoDB" id="5599753at2759"/>
<dbReference type="GO" id="GO:0005765">
    <property type="term" value="C:lysosomal membrane"/>
    <property type="evidence" value="ECO:0007669"/>
    <property type="project" value="UniProtKB-SubCell"/>
</dbReference>
<keyword evidence="6" id="KW-0862">Zinc</keyword>
<comment type="similarity">
    <text evidence="4">Belongs to the CDIP1/LITAF family.</text>
</comment>
<dbReference type="EMBL" id="JRES01001693">
    <property type="protein sequence ID" value="KNC20944.1"/>
    <property type="molecule type" value="Genomic_DNA"/>
</dbReference>
<dbReference type="GO" id="GO:0008270">
    <property type="term" value="F:zinc ion binding"/>
    <property type="evidence" value="ECO:0007669"/>
    <property type="project" value="TreeGrafter"/>
</dbReference>
<dbReference type="Pfam" id="PF10601">
    <property type="entry name" value="zf-LITAF-like"/>
    <property type="match status" value="1"/>
</dbReference>
<keyword evidence="10" id="KW-1185">Reference proteome</keyword>
<evidence type="ECO:0000256" key="3">
    <source>
        <dbReference type="ARBA" id="ARBA00004630"/>
    </source>
</evidence>
<dbReference type="GO" id="GO:0031902">
    <property type="term" value="C:late endosome membrane"/>
    <property type="evidence" value="ECO:0007669"/>
    <property type="project" value="UniProtKB-SubCell"/>
</dbReference>
<evidence type="ECO:0000259" key="8">
    <source>
        <dbReference type="PROSITE" id="PS51837"/>
    </source>
</evidence>
<accession>A0A0L0BP02</accession>
<evidence type="ECO:0000313" key="9">
    <source>
        <dbReference type="EMBL" id="KNC20944.1"/>
    </source>
</evidence>
<proteinExistence type="inferred from homology"/>
<comment type="subcellular location">
    <subcellularLocation>
        <location evidence="2">Endosome membrane</location>
        <topology evidence="2">Peripheral membrane protein</topology>
    </subcellularLocation>
    <subcellularLocation>
        <location evidence="1">Late endosome membrane</location>
    </subcellularLocation>
    <subcellularLocation>
        <location evidence="3">Lysosome membrane</location>
        <topology evidence="3">Peripheral membrane protein</topology>
        <orientation evidence="3">Cytoplasmic side</orientation>
    </subcellularLocation>
</comment>
<dbReference type="PANTHER" id="PTHR23292">
    <property type="entry name" value="LIPOPOLYSACCHARIDE-INDUCED TUMOR NECROSIS FACTOR-ALPHA FACTOR"/>
    <property type="match status" value="1"/>
</dbReference>
<evidence type="ECO:0000256" key="6">
    <source>
        <dbReference type="ARBA" id="ARBA00022833"/>
    </source>
</evidence>
<dbReference type="InterPro" id="IPR037519">
    <property type="entry name" value="LITAF_fam"/>
</dbReference>
<feature type="domain" description="LITAF" evidence="8">
    <location>
        <begin position="1"/>
        <end position="77"/>
    </location>
</feature>
<keyword evidence="5" id="KW-0479">Metal-binding</keyword>
<evidence type="ECO:0000256" key="7">
    <source>
        <dbReference type="ARBA" id="ARBA00023136"/>
    </source>
</evidence>
<protein>
    <recommendedName>
        <fullName evidence="8">LITAF domain-containing protein</fullName>
    </recommendedName>
</protein>
<evidence type="ECO:0000256" key="2">
    <source>
        <dbReference type="ARBA" id="ARBA00004481"/>
    </source>
</evidence>
<name>A0A0L0BP02_LUCCU</name>
<dbReference type="InterPro" id="IPR006629">
    <property type="entry name" value="LITAF"/>
</dbReference>
<evidence type="ECO:0000256" key="1">
    <source>
        <dbReference type="ARBA" id="ARBA00004414"/>
    </source>
</evidence>
<evidence type="ECO:0000256" key="5">
    <source>
        <dbReference type="ARBA" id="ARBA00022723"/>
    </source>
</evidence>
<sequence>MSTPLGPESQQAFCSVCQTNVTTNAEFKASNKTHLLALLLCVFGCCPCAGCLYCTGCARNVEHYCPTCNTFLGTYER</sequence>
<dbReference type="Proteomes" id="UP000037069">
    <property type="component" value="Unassembled WGS sequence"/>
</dbReference>
<dbReference type="SMART" id="SM00714">
    <property type="entry name" value="LITAF"/>
    <property type="match status" value="1"/>
</dbReference>
<reference evidence="9 10" key="1">
    <citation type="journal article" date="2015" name="Nat. Commun.">
        <title>Lucilia cuprina genome unlocks parasitic fly biology to underpin future interventions.</title>
        <authorList>
            <person name="Anstead C.A."/>
            <person name="Korhonen P.K."/>
            <person name="Young N.D."/>
            <person name="Hall R.S."/>
            <person name="Jex A.R."/>
            <person name="Murali S.C."/>
            <person name="Hughes D.S."/>
            <person name="Lee S.F."/>
            <person name="Perry T."/>
            <person name="Stroehlein A.J."/>
            <person name="Ansell B.R."/>
            <person name="Breugelmans B."/>
            <person name="Hofmann A."/>
            <person name="Qu J."/>
            <person name="Dugan S."/>
            <person name="Lee S.L."/>
            <person name="Chao H."/>
            <person name="Dinh H."/>
            <person name="Han Y."/>
            <person name="Doddapaneni H.V."/>
            <person name="Worley K.C."/>
            <person name="Muzny D.M."/>
            <person name="Ioannidis P."/>
            <person name="Waterhouse R.M."/>
            <person name="Zdobnov E.M."/>
            <person name="James P.J."/>
            <person name="Bagnall N.H."/>
            <person name="Kotze A.C."/>
            <person name="Gibbs R.A."/>
            <person name="Richards S."/>
            <person name="Batterham P."/>
            <person name="Gasser R.B."/>
        </authorList>
    </citation>
    <scope>NUCLEOTIDE SEQUENCE [LARGE SCALE GENOMIC DNA]</scope>
    <source>
        <strain evidence="9 10">LS</strain>
        <tissue evidence="9">Full body</tissue>
    </source>
</reference>
<organism evidence="9 10">
    <name type="scientific">Lucilia cuprina</name>
    <name type="common">Green bottle fly</name>
    <name type="synonym">Australian sheep blowfly</name>
    <dbReference type="NCBI Taxonomy" id="7375"/>
    <lineage>
        <taxon>Eukaryota</taxon>
        <taxon>Metazoa</taxon>
        <taxon>Ecdysozoa</taxon>
        <taxon>Arthropoda</taxon>
        <taxon>Hexapoda</taxon>
        <taxon>Insecta</taxon>
        <taxon>Pterygota</taxon>
        <taxon>Neoptera</taxon>
        <taxon>Endopterygota</taxon>
        <taxon>Diptera</taxon>
        <taxon>Brachycera</taxon>
        <taxon>Muscomorpha</taxon>
        <taxon>Oestroidea</taxon>
        <taxon>Calliphoridae</taxon>
        <taxon>Luciliinae</taxon>
        <taxon>Lucilia</taxon>
    </lineage>
</organism>
<dbReference type="AlphaFoldDB" id="A0A0L0BP02"/>
<comment type="caution">
    <text evidence="9">The sequence shown here is derived from an EMBL/GenBank/DDBJ whole genome shotgun (WGS) entry which is preliminary data.</text>
</comment>
<gene>
    <name evidence="9" type="ORF">FF38_13028</name>
</gene>
<keyword evidence="7" id="KW-0472">Membrane</keyword>